<protein>
    <recommendedName>
        <fullName evidence="4">Secreted protein</fullName>
    </recommendedName>
</protein>
<feature type="chain" id="PRO_5046894367" description="Secreted protein" evidence="1">
    <location>
        <begin position="28"/>
        <end position="114"/>
    </location>
</feature>
<evidence type="ECO:0000313" key="3">
    <source>
        <dbReference type="Proteomes" id="UP001558613"/>
    </source>
</evidence>
<comment type="caution">
    <text evidence="2">The sequence shown here is derived from an EMBL/GenBank/DDBJ whole genome shotgun (WGS) entry which is preliminary data.</text>
</comment>
<evidence type="ECO:0000313" key="2">
    <source>
        <dbReference type="EMBL" id="KAL1277891.1"/>
    </source>
</evidence>
<reference evidence="2 3" key="1">
    <citation type="submission" date="2023-09" db="EMBL/GenBank/DDBJ databases">
        <authorList>
            <person name="Wang M."/>
        </authorList>
    </citation>
    <scope>NUCLEOTIDE SEQUENCE [LARGE SCALE GENOMIC DNA]</scope>
    <source>
        <strain evidence="2">GT-2023</strain>
        <tissue evidence="2">Liver</tissue>
    </source>
</reference>
<dbReference type="Proteomes" id="UP001558613">
    <property type="component" value="Unassembled WGS sequence"/>
</dbReference>
<keyword evidence="3" id="KW-1185">Reference proteome</keyword>
<keyword evidence="1" id="KW-0732">Signal</keyword>
<sequence>MFYIKTPTNQLILPILLLCTLSSLCSTSFFLSSFPCSCAPASRWCEVGGGQVTDDPMSLLITHALPRPVLSSLLLSLSPAFRPHSLCPSPSLSPDGALCLASSRWWNGSGGDVL</sequence>
<name>A0ABR3NM76_9TELE</name>
<evidence type="ECO:0008006" key="4">
    <source>
        <dbReference type="Google" id="ProtNLM"/>
    </source>
</evidence>
<dbReference type="EMBL" id="JAYMGO010000003">
    <property type="protein sequence ID" value="KAL1277891.1"/>
    <property type="molecule type" value="Genomic_DNA"/>
</dbReference>
<gene>
    <name evidence="2" type="ORF">QQF64_024564</name>
</gene>
<feature type="signal peptide" evidence="1">
    <location>
        <begin position="1"/>
        <end position="27"/>
    </location>
</feature>
<organism evidence="2 3">
    <name type="scientific">Cirrhinus molitorella</name>
    <name type="common">mud carp</name>
    <dbReference type="NCBI Taxonomy" id="172907"/>
    <lineage>
        <taxon>Eukaryota</taxon>
        <taxon>Metazoa</taxon>
        <taxon>Chordata</taxon>
        <taxon>Craniata</taxon>
        <taxon>Vertebrata</taxon>
        <taxon>Euteleostomi</taxon>
        <taxon>Actinopterygii</taxon>
        <taxon>Neopterygii</taxon>
        <taxon>Teleostei</taxon>
        <taxon>Ostariophysi</taxon>
        <taxon>Cypriniformes</taxon>
        <taxon>Cyprinidae</taxon>
        <taxon>Labeoninae</taxon>
        <taxon>Labeonini</taxon>
        <taxon>Cirrhinus</taxon>
    </lineage>
</organism>
<proteinExistence type="predicted"/>
<accession>A0ABR3NM76</accession>
<evidence type="ECO:0000256" key="1">
    <source>
        <dbReference type="SAM" id="SignalP"/>
    </source>
</evidence>